<reference evidence="8" key="1">
    <citation type="journal article" date="2013" name="Genome Announc.">
        <title>Draft genome sequence of the basidiomycetous yeast-like fungus Pseudozyma hubeiensis SY62, which produces an abundant amount of the biosurfactant mannosylerythritol lipids.</title>
        <authorList>
            <person name="Konishi M."/>
            <person name="Hatada Y."/>
            <person name="Horiuchi J."/>
        </authorList>
    </citation>
    <scope>NUCLEOTIDE SEQUENCE [LARGE SCALE GENOMIC DNA]</scope>
    <source>
        <strain evidence="8">SY62</strain>
    </source>
</reference>
<dbReference type="PANTHER" id="PTHR28018">
    <property type="entry name" value="RESPIRATORY SUPERCOMPLEX FACTOR 2, MITOCHONDRIAL"/>
    <property type="match status" value="1"/>
</dbReference>
<dbReference type="HOGENOM" id="CLU_079101_1_1_1"/>
<evidence type="ECO:0000256" key="4">
    <source>
        <dbReference type="ARBA" id="ARBA00023136"/>
    </source>
</evidence>
<dbReference type="EMBL" id="DF238770">
    <property type="protein sequence ID" value="GAC92863.1"/>
    <property type="molecule type" value="Genomic_DNA"/>
</dbReference>
<keyword evidence="2 5" id="KW-0812">Transmembrane</keyword>
<evidence type="ECO:0000313" key="7">
    <source>
        <dbReference type="EMBL" id="GAC92863.1"/>
    </source>
</evidence>
<feature type="domain" description="HIG1" evidence="6">
    <location>
        <begin position="165"/>
        <end position="255"/>
    </location>
</feature>
<dbReference type="InterPro" id="IPR007667">
    <property type="entry name" value="Hypoxia_induced_domain"/>
</dbReference>
<comment type="subcellular location">
    <subcellularLocation>
        <location evidence="1">Mitochondrion</location>
    </subcellularLocation>
</comment>
<evidence type="ECO:0000259" key="6">
    <source>
        <dbReference type="PROSITE" id="PS51503"/>
    </source>
</evidence>
<dbReference type="PANTHER" id="PTHR28018:SF3">
    <property type="entry name" value="RESPIRATORY SUPERCOMPLEX FACTOR 2, MITOCHONDRIAL"/>
    <property type="match status" value="1"/>
</dbReference>
<dbReference type="Pfam" id="PF04588">
    <property type="entry name" value="HIG_1_N"/>
    <property type="match status" value="1"/>
</dbReference>
<gene>
    <name evidence="7" type="ORF">PHSY_000421</name>
</gene>
<evidence type="ECO:0000256" key="2">
    <source>
        <dbReference type="ARBA" id="ARBA00022692"/>
    </source>
</evidence>
<dbReference type="RefSeq" id="XP_012186450.1">
    <property type="nucleotide sequence ID" value="XM_012331060.1"/>
</dbReference>
<organism evidence="7 8">
    <name type="scientific">Pseudozyma hubeiensis (strain SY62)</name>
    <name type="common">Yeast</name>
    <dbReference type="NCBI Taxonomy" id="1305764"/>
    <lineage>
        <taxon>Eukaryota</taxon>
        <taxon>Fungi</taxon>
        <taxon>Dikarya</taxon>
        <taxon>Basidiomycota</taxon>
        <taxon>Ustilaginomycotina</taxon>
        <taxon>Ustilaginomycetes</taxon>
        <taxon>Ustilaginales</taxon>
        <taxon>Ustilaginaceae</taxon>
        <taxon>Pseudozyma</taxon>
    </lineage>
</organism>
<proteinExistence type="predicted"/>
<dbReference type="GeneID" id="24105729"/>
<sequence>MIDQVGTRVRTTLSLSSIINDLFAARTSTGSHRETAQSSQGRPPSSSVLFHAVTQLQIKKKNSHRSTTIMSYGTHRDVGDVERREAQYNASVSAAARGFGTGLAFSAPTAYVLNRSWPAFRSLTPAIKLFFVSSIAIGAGVISADKAGIKFDQDHYTDAGAAVQRRYASREEQEWSSLSPRDKALTWAKENKFSVVAATWATSMGGIFAYIHTQPMTFAQKLVQARVWAQGITLASLVGMAAITQIPSKGDRIIKQHKEAADHSWREFVPQEPSKETIKSQ</sequence>
<dbReference type="STRING" id="1305764.R9NWC2"/>
<keyword evidence="3 5" id="KW-1133">Transmembrane helix</keyword>
<protein>
    <submittedName>
        <fullName evidence="7">Mitochondrion protein</fullName>
    </submittedName>
</protein>
<evidence type="ECO:0000256" key="5">
    <source>
        <dbReference type="SAM" id="Phobius"/>
    </source>
</evidence>
<evidence type="ECO:0000313" key="8">
    <source>
        <dbReference type="Proteomes" id="UP000014071"/>
    </source>
</evidence>
<dbReference type="eggNOG" id="ENOG502QT50">
    <property type="taxonomic scope" value="Eukaryota"/>
</dbReference>
<keyword evidence="8" id="KW-1185">Reference proteome</keyword>
<feature type="transmembrane region" description="Helical" evidence="5">
    <location>
        <begin position="193"/>
        <end position="212"/>
    </location>
</feature>
<dbReference type="Proteomes" id="UP000014071">
    <property type="component" value="Unassembled WGS sequence"/>
</dbReference>
<name>R9NWC2_PSEHS</name>
<feature type="transmembrane region" description="Helical" evidence="5">
    <location>
        <begin position="227"/>
        <end position="246"/>
    </location>
</feature>
<accession>R9NWC2</accession>
<dbReference type="OrthoDB" id="1915122at2759"/>
<dbReference type="InterPro" id="IPR040153">
    <property type="entry name" value="Rcf2"/>
</dbReference>
<keyword evidence="4 5" id="KW-0472">Membrane</keyword>
<evidence type="ECO:0000256" key="3">
    <source>
        <dbReference type="ARBA" id="ARBA00022989"/>
    </source>
</evidence>
<evidence type="ECO:0000256" key="1">
    <source>
        <dbReference type="ARBA" id="ARBA00004173"/>
    </source>
</evidence>
<dbReference type="GO" id="GO:0033617">
    <property type="term" value="P:mitochondrial respiratory chain complex IV assembly"/>
    <property type="evidence" value="ECO:0007669"/>
    <property type="project" value="TreeGrafter"/>
</dbReference>
<dbReference type="PROSITE" id="PS51503">
    <property type="entry name" value="HIG1"/>
    <property type="match status" value="1"/>
</dbReference>
<dbReference type="GO" id="GO:0005739">
    <property type="term" value="C:mitochondrion"/>
    <property type="evidence" value="ECO:0007669"/>
    <property type="project" value="UniProtKB-SubCell"/>
</dbReference>
<dbReference type="AlphaFoldDB" id="R9NWC2"/>